<comment type="caution">
    <text evidence="2">The sequence shown here is derived from an EMBL/GenBank/DDBJ whole genome shotgun (WGS) entry which is preliminary data.</text>
</comment>
<keyword evidence="3" id="KW-1185">Reference proteome</keyword>
<reference evidence="3" key="1">
    <citation type="journal article" date="2019" name="Int. J. Syst. Evol. Microbiol.">
        <title>The Global Catalogue of Microorganisms (GCM) 10K type strain sequencing project: providing services to taxonomists for standard genome sequencing and annotation.</title>
        <authorList>
            <consortium name="The Broad Institute Genomics Platform"/>
            <consortium name="The Broad Institute Genome Sequencing Center for Infectious Disease"/>
            <person name="Wu L."/>
            <person name="Ma J."/>
        </authorList>
    </citation>
    <scope>NUCLEOTIDE SEQUENCE [LARGE SCALE GENOMIC DNA]</scope>
    <source>
        <strain evidence="3">CGMCC 1.12471</strain>
    </source>
</reference>
<protein>
    <submittedName>
        <fullName evidence="2">NAD-dependent epimerase/dehydratase family protein</fullName>
    </submittedName>
</protein>
<organism evidence="2 3">
    <name type="scientific">Amnibacterium endophyticum</name>
    <dbReference type="NCBI Taxonomy" id="2109337"/>
    <lineage>
        <taxon>Bacteria</taxon>
        <taxon>Bacillati</taxon>
        <taxon>Actinomycetota</taxon>
        <taxon>Actinomycetes</taxon>
        <taxon>Micrococcales</taxon>
        <taxon>Microbacteriaceae</taxon>
        <taxon>Amnibacterium</taxon>
    </lineage>
</organism>
<sequence>MRVLVLGGTAWVGGVLAAEAVARGHEVTCLARGTGPAPAGTRLVRADRERPGAYEEVGGRWDAVLDVARDPQHVRGAVEALDAAWFGFVSSVNAYADPATPHQDEAAALLDPDAEPADPGEEYGQGKVACERGILAAFGDRALVARAGLIGGPGDHTGRSTYWPWRFAHPSGDAVLVPDAARRSSELLDVRDLAAWMLDRAERGAGGVVDAVGPETPLPEHLETARRVAGHAGEVVAAPEPWLLEQGVQEWMGPRSLPLWLADPGWQGFTTRDGSAARAAGLVHRPLADTLRDALAWEEQQPAHPHGAGLTDAEEQALLDALAR</sequence>
<dbReference type="Gene3D" id="3.40.50.720">
    <property type="entry name" value="NAD(P)-binding Rossmann-like Domain"/>
    <property type="match status" value="1"/>
</dbReference>
<dbReference type="EMBL" id="JBHUEA010000013">
    <property type="protein sequence ID" value="MFD1721842.1"/>
    <property type="molecule type" value="Genomic_DNA"/>
</dbReference>
<dbReference type="InterPro" id="IPR001509">
    <property type="entry name" value="Epimerase_deHydtase"/>
</dbReference>
<evidence type="ECO:0000313" key="2">
    <source>
        <dbReference type="EMBL" id="MFD1721842.1"/>
    </source>
</evidence>
<dbReference type="Proteomes" id="UP001597347">
    <property type="component" value="Unassembled WGS sequence"/>
</dbReference>
<evidence type="ECO:0000259" key="1">
    <source>
        <dbReference type="Pfam" id="PF01370"/>
    </source>
</evidence>
<feature type="domain" description="NAD-dependent epimerase/dehydratase" evidence="1">
    <location>
        <begin position="3"/>
        <end position="199"/>
    </location>
</feature>
<proteinExistence type="predicted"/>
<name>A0ABW4LH98_9MICO</name>
<evidence type="ECO:0000313" key="3">
    <source>
        <dbReference type="Proteomes" id="UP001597347"/>
    </source>
</evidence>
<dbReference type="SUPFAM" id="SSF51735">
    <property type="entry name" value="NAD(P)-binding Rossmann-fold domains"/>
    <property type="match status" value="1"/>
</dbReference>
<gene>
    <name evidence="2" type="ORF">ACFSBI_09790</name>
</gene>
<accession>A0ABW4LH98</accession>
<dbReference type="RefSeq" id="WP_377934432.1">
    <property type="nucleotide sequence ID" value="NZ_JBHUEA010000013.1"/>
</dbReference>
<dbReference type="InterPro" id="IPR036291">
    <property type="entry name" value="NAD(P)-bd_dom_sf"/>
</dbReference>
<dbReference type="Pfam" id="PF01370">
    <property type="entry name" value="Epimerase"/>
    <property type="match status" value="1"/>
</dbReference>